<evidence type="ECO:0000313" key="3">
    <source>
        <dbReference type="Proteomes" id="UP000182235"/>
    </source>
</evidence>
<dbReference type="Proteomes" id="UP000182235">
    <property type="component" value="Unassembled WGS sequence"/>
</dbReference>
<name>A0A1J9QQ29_9EURO</name>
<sequence length="69" mass="7362">MPSTVNTSTTTGVQEASKDAWAVPARQNGGDMTTEYYYPPPPAQTPAAPATSYAGSQNPQMQQESGWVR</sequence>
<evidence type="ECO:0000256" key="1">
    <source>
        <dbReference type="SAM" id="MobiDB-lite"/>
    </source>
</evidence>
<feature type="compositionally biased region" description="Polar residues" evidence="1">
    <location>
        <begin position="1"/>
        <end position="14"/>
    </location>
</feature>
<feature type="compositionally biased region" description="Low complexity" evidence="1">
    <location>
        <begin position="45"/>
        <end position="54"/>
    </location>
</feature>
<proteinExistence type="predicted"/>
<accession>A0A1J9QQ29</accession>
<protein>
    <submittedName>
        <fullName evidence="2">Uncharacterized protein</fullName>
    </submittedName>
</protein>
<gene>
    <name evidence="2" type="ORF">AJ78_02542</name>
</gene>
<reference evidence="2 3" key="1">
    <citation type="submission" date="2015-07" db="EMBL/GenBank/DDBJ databases">
        <title>Emmonsia species relationships and genome sequence.</title>
        <authorList>
            <consortium name="The Broad Institute Genomics Platform"/>
            <person name="Cuomo C.A."/>
            <person name="Munoz J.F."/>
            <person name="Imamovic A."/>
            <person name="Priest M.E."/>
            <person name="Young S."/>
            <person name="Clay O.K."/>
            <person name="McEwen J.G."/>
        </authorList>
    </citation>
    <scope>NUCLEOTIDE SEQUENCE [LARGE SCALE GENOMIC DNA]</scope>
    <source>
        <strain evidence="2 3">UAMH 9510</strain>
    </source>
</reference>
<dbReference type="EMBL" id="LGRN01000070">
    <property type="protein sequence ID" value="OJD17357.1"/>
    <property type="molecule type" value="Genomic_DNA"/>
</dbReference>
<feature type="region of interest" description="Disordered" evidence="1">
    <location>
        <begin position="1"/>
        <end position="69"/>
    </location>
</feature>
<feature type="compositionally biased region" description="Polar residues" evidence="1">
    <location>
        <begin position="55"/>
        <end position="69"/>
    </location>
</feature>
<comment type="caution">
    <text evidence="2">The sequence shown here is derived from an EMBL/GenBank/DDBJ whole genome shotgun (WGS) entry which is preliminary data.</text>
</comment>
<evidence type="ECO:0000313" key="2">
    <source>
        <dbReference type="EMBL" id="OJD17357.1"/>
    </source>
</evidence>
<keyword evidence="3" id="KW-1185">Reference proteome</keyword>
<dbReference type="AlphaFoldDB" id="A0A1J9QQ29"/>
<organism evidence="2 3">
    <name type="scientific">Emergomyces pasteurianus Ep9510</name>
    <dbReference type="NCBI Taxonomy" id="1447872"/>
    <lineage>
        <taxon>Eukaryota</taxon>
        <taxon>Fungi</taxon>
        <taxon>Dikarya</taxon>
        <taxon>Ascomycota</taxon>
        <taxon>Pezizomycotina</taxon>
        <taxon>Eurotiomycetes</taxon>
        <taxon>Eurotiomycetidae</taxon>
        <taxon>Onygenales</taxon>
        <taxon>Ajellomycetaceae</taxon>
        <taxon>Emergomyces</taxon>
    </lineage>
</organism>
<dbReference type="VEuPathDB" id="FungiDB:AJ78_02542"/>